<dbReference type="GO" id="GO:0016301">
    <property type="term" value="F:kinase activity"/>
    <property type="evidence" value="ECO:0007669"/>
    <property type="project" value="InterPro"/>
</dbReference>
<evidence type="ECO:0000313" key="3">
    <source>
        <dbReference type="Proteomes" id="UP000179010"/>
    </source>
</evidence>
<protein>
    <recommendedName>
        <fullName evidence="1">Fido domain-containing protein</fullName>
    </recommendedName>
</protein>
<dbReference type="PROSITE" id="PS51459">
    <property type="entry name" value="FIDO"/>
    <property type="match status" value="1"/>
</dbReference>
<dbReference type="SUPFAM" id="SSF140931">
    <property type="entry name" value="Fic-like"/>
    <property type="match status" value="1"/>
</dbReference>
<dbReference type="InterPro" id="IPR003812">
    <property type="entry name" value="Fido"/>
</dbReference>
<dbReference type="InterPro" id="IPR053737">
    <property type="entry name" value="Type_II_TA_Toxin"/>
</dbReference>
<evidence type="ECO:0000259" key="1">
    <source>
        <dbReference type="PROSITE" id="PS51459"/>
    </source>
</evidence>
<sequence>MSRSVRRLTVGDVERTAYAMVVGLSWKEAIPPVTTRYPGKLESAIAAPFQTFTGKPIYRGVPAKAAALFYFLVKSHPFQNGNKRIALTTLLVYLSRNGYWLKISPDELYQVAVWVAGSPRAARSEAMDFLRDIVKKHLIKDF</sequence>
<dbReference type="PANTHER" id="PTHR39426">
    <property type="entry name" value="HOMOLOGY TO DEATH-ON-CURING PROTEIN OF PHAGE P1"/>
    <property type="match status" value="1"/>
</dbReference>
<organism evidence="2 3">
    <name type="scientific">candidate division Kazan bacterium RIFCSPLOWO2_01_FULL_48_13</name>
    <dbReference type="NCBI Taxonomy" id="1798539"/>
    <lineage>
        <taxon>Bacteria</taxon>
        <taxon>Bacteria division Kazan-3B-28</taxon>
    </lineage>
</organism>
<dbReference type="Gene3D" id="1.20.120.1870">
    <property type="entry name" value="Fic/DOC protein, Fido domain"/>
    <property type="match status" value="1"/>
</dbReference>
<proteinExistence type="predicted"/>
<accession>A0A1F4PNL7</accession>
<dbReference type="AlphaFoldDB" id="A0A1F4PNL7"/>
<dbReference type="EMBL" id="METE01000006">
    <property type="protein sequence ID" value="OGB85277.1"/>
    <property type="molecule type" value="Genomic_DNA"/>
</dbReference>
<feature type="domain" description="Fido" evidence="1">
    <location>
        <begin position="1"/>
        <end position="132"/>
    </location>
</feature>
<gene>
    <name evidence="2" type="ORF">A2994_03265</name>
</gene>
<reference evidence="2 3" key="1">
    <citation type="journal article" date="2016" name="Nat. Commun.">
        <title>Thousands of microbial genomes shed light on interconnected biogeochemical processes in an aquifer system.</title>
        <authorList>
            <person name="Anantharaman K."/>
            <person name="Brown C.T."/>
            <person name="Hug L.A."/>
            <person name="Sharon I."/>
            <person name="Castelle C.J."/>
            <person name="Probst A.J."/>
            <person name="Thomas B.C."/>
            <person name="Singh A."/>
            <person name="Wilkins M.J."/>
            <person name="Karaoz U."/>
            <person name="Brodie E.L."/>
            <person name="Williams K.H."/>
            <person name="Hubbard S.S."/>
            <person name="Banfield J.F."/>
        </authorList>
    </citation>
    <scope>NUCLEOTIDE SEQUENCE [LARGE SCALE GENOMIC DNA]</scope>
</reference>
<dbReference type="Proteomes" id="UP000179010">
    <property type="component" value="Unassembled WGS sequence"/>
</dbReference>
<name>A0A1F4PNL7_UNCK3</name>
<dbReference type="NCBIfam" id="TIGR01550">
    <property type="entry name" value="DOC_P1"/>
    <property type="match status" value="1"/>
</dbReference>
<dbReference type="InterPro" id="IPR036597">
    <property type="entry name" value="Fido-like_dom_sf"/>
</dbReference>
<evidence type="ECO:0000313" key="2">
    <source>
        <dbReference type="EMBL" id="OGB85277.1"/>
    </source>
</evidence>
<dbReference type="InterPro" id="IPR006440">
    <property type="entry name" value="Doc"/>
</dbReference>
<comment type="caution">
    <text evidence="2">The sequence shown here is derived from an EMBL/GenBank/DDBJ whole genome shotgun (WGS) entry which is preliminary data.</text>
</comment>
<dbReference type="PANTHER" id="PTHR39426:SF1">
    <property type="entry name" value="HOMOLOGY TO DEATH-ON-CURING PROTEIN OF PHAGE P1"/>
    <property type="match status" value="1"/>
</dbReference>
<dbReference type="STRING" id="1798539.A2994_03265"/>
<dbReference type="Pfam" id="PF02661">
    <property type="entry name" value="Fic"/>
    <property type="match status" value="1"/>
</dbReference>